<dbReference type="VEuPathDB" id="MicrosporidiaDB:NAPIS_ORF00630"/>
<dbReference type="GO" id="GO:0006457">
    <property type="term" value="P:protein folding"/>
    <property type="evidence" value="ECO:0007669"/>
    <property type="project" value="InterPro"/>
</dbReference>
<dbReference type="Proteomes" id="UP000053780">
    <property type="component" value="Unassembled WGS sequence"/>
</dbReference>
<dbReference type="InterPro" id="IPR020892">
    <property type="entry name" value="Cyclophilin-type_PPIase_CS"/>
</dbReference>
<keyword evidence="7" id="KW-1185">Reference proteome</keyword>
<dbReference type="SUPFAM" id="SSF50891">
    <property type="entry name" value="Cyclophilin-like"/>
    <property type="match status" value="1"/>
</dbReference>
<dbReference type="Gene3D" id="2.40.100.10">
    <property type="entry name" value="Cyclophilin-like"/>
    <property type="match status" value="1"/>
</dbReference>
<protein>
    <recommendedName>
        <fullName evidence="4">Peptidyl-prolyl cis-trans isomerase</fullName>
        <shortName evidence="4">PPIase</shortName>
        <ecNumber evidence="4">5.2.1.8</ecNumber>
    </recommendedName>
</protein>
<dbReference type="FunFam" id="2.40.100.10:FF:000025">
    <property type="entry name" value="Peptidyl-prolyl cis-trans isomerase CYP19-2"/>
    <property type="match status" value="1"/>
</dbReference>
<dbReference type="EC" id="5.2.1.8" evidence="4"/>
<dbReference type="HOGENOM" id="CLU_012062_4_1_1"/>
<evidence type="ECO:0000313" key="6">
    <source>
        <dbReference type="EMBL" id="EQB61781.1"/>
    </source>
</evidence>
<evidence type="ECO:0000256" key="2">
    <source>
        <dbReference type="ARBA" id="ARBA00023110"/>
    </source>
</evidence>
<feature type="chain" id="PRO_5006530517" description="Peptidyl-prolyl cis-trans isomerase" evidence="4">
    <location>
        <begin position="19"/>
        <end position="227"/>
    </location>
</feature>
<keyword evidence="4" id="KW-0732">Signal</keyword>
<dbReference type="AlphaFoldDB" id="T0MFD1"/>
<dbReference type="InterPro" id="IPR029000">
    <property type="entry name" value="Cyclophilin-like_dom_sf"/>
</dbReference>
<feature type="signal peptide" evidence="4">
    <location>
        <begin position="1"/>
        <end position="18"/>
    </location>
</feature>
<dbReference type="PANTHER" id="PTHR11071:SF561">
    <property type="entry name" value="PEPTIDYL-PROLYL CIS-TRANS ISOMERASE D-RELATED"/>
    <property type="match status" value="1"/>
</dbReference>
<dbReference type="PRINTS" id="PR00153">
    <property type="entry name" value="CSAPPISMRASE"/>
</dbReference>
<sequence length="227" mass="26402">MIKILFCKLAFLIKFIFSAEVDFKTDFYKTKDIKIAQNDVLGYFTIKYRHYKTQEDLVKNLKFVLFQEKLPLTVQNFIQISKGIKHQEKLISYKNCIFHRIIKDFVIQGGDVINKNGTGSFSIYNGNFNDENFIFKHKKGSLSMANRGPNTNGSQFFICIDNVSHLDNKHVVFGHIFDGEDVLHDLNLVKTQYGGMPEFDVIIQDIVFIEDNKILKNLLLVKEKFEL</sequence>
<evidence type="ECO:0000256" key="4">
    <source>
        <dbReference type="RuleBase" id="RU363019"/>
    </source>
</evidence>
<dbReference type="PANTHER" id="PTHR11071">
    <property type="entry name" value="PEPTIDYL-PROLYL CIS-TRANS ISOMERASE"/>
    <property type="match status" value="1"/>
</dbReference>
<dbReference type="InterPro" id="IPR002130">
    <property type="entry name" value="Cyclophilin-type_PPIase_dom"/>
</dbReference>
<dbReference type="GO" id="GO:0016018">
    <property type="term" value="F:cyclosporin A binding"/>
    <property type="evidence" value="ECO:0007669"/>
    <property type="project" value="TreeGrafter"/>
</dbReference>
<keyword evidence="2 4" id="KW-0697">Rotamase</keyword>
<feature type="domain" description="PPIase cyclophilin-type" evidence="5">
    <location>
        <begin position="48"/>
        <end position="208"/>
    </location>
</feature>
<accession>T0MFD1</accession>
<gene>
    <name evidence="6" type="ORF">NAPIS_ORF00630</name>
</gene>
<evidence type="ECO:0000256" key="3">
    <source>
        <dbReference type="ARBA" id="ARBA00023235"/>
    </source>
</evidence>
<dbReference type="Pfam" id="PF00160">
    <property type="entry name" value="Pro_isomerase"/>
    <property type="match status" value="1"/>
</dbReference>
<dbReference type="OrthoDB" id="193499at2759"/>
<dbReference type="PROSITE" id="PS50072">
    <property type="entry name" value="CSA_PPIASE_2"/>
    <property type="match status" value="1"/>
</dbReference>
<dbReference type="PROSITE" id="PS00170">
    <property type="entry name" value="CSA_PPIASE_1"/>
    <property type="match status" value="1"/>
</dbReference>
<dbReference type="GO" id="GO:0003755">
    <property type="term" value="F:peptidyl-prolyl cis-trans isomerase activity"/>
    <property type="evidence" value="ECO:0007669"/>
    <property type="project" value="UniProtKB-UniRule"/>
</dbReference>
<comment type="function">
    <text evidence="4">PPIases accelerate the folding of proteins. It catalyzes the cis-trans isomerization of proline imidic peptide bonds in oligopeptides.</text>
</comment>
<dbReference type="EMBL" id="KE647090">
    <property type="protein sequence ID" value="EQB61781.1"/>
    <property type="molecule type" value="Genomic_DNA"/>
</dbReference>
<keyword evidence="3 4" id="KW-0413">Isomerase</keyword>
<proteinExistence type="inferred from homology"/>
<comment type="catalytic activity">
    <reaction evidence="1 4">
        <text>[protein]-peptidylproline (omega=180) = [protein]-peptidylproline (omega=0)</text>
        <dbReference type="Rhea" id="RHEA:16237"/>
        <dbReference type="Rhea" id="RHEA-COMP:10747"/>
        <dbReference type="Rhea" id="RHEA-COMP:10748"/>
        <dbReference type="ChEBI" id="CHEBI:83833"/>
        <dbReference type="ChEBI" id="CHEBI:83834"/>
        <dbReference type="EC" id="5.2.1.8"/>
    </reaction>
</comment>
<organism evidence="6 7">
    <name type="scientific">Vairimorpha apis BRL 01</name>
    <dbReference type="NCBI Taxonomy" id="1037528"/>
    <lineage>
        <taxon>Eukaryota</taxon>
        <taxon>Fungi</taxon>
        <taxon>Fungi incertae sedis</taxon>
        <taxon>Microsporidia</taxon>
        <taxon>Nosematidae</taxon>
        <taxon>Vairimorpha</taxon>
    </lineage>
</organism>
<reference evidence="6 7" key="1">
    <citation type="journal article" date="2013" name="BMC Genomics">
        <title>Genome sequencing and comparative genomics of honey bee microsporidia, Nosema apis reveal novel insights into host-parasite interactions.</title>
        <authorList>
            <person name="Chen Yp."/>
            <person name="Pettis J.S."/>
            <person name="Zhao Y."/>
            <person name="Liu X."/>
            <person name="Tallon L.J."/>
            <person name="Sadzewicz L.D."/>
            <person name="Li R."/>
            <person name="Zheng H."/>
            <person name="Huang S."/>
            <person name="Zhang X."/>
            <person name="Hamilton M.C."/>
            <person name="Pernal S.F."/>
            <person name="Melathopoulos A.P."/>
            <person name="Yan X."/>
            <person name="Evans J.D."/>
        </authorList>
    </citation>
    <scope>NUCLEOTIDE SEQUENCE [LARGE SCALE GENOMIC DNA]</scope>
    <source>
        <strain evidence="6 7">BRL 01</strain>
    </source>
</reference>
<name>T0MFD1_9MICR</name>
<evidence type="ECO:0000259" key="5">
    <source>
        <dbReference type="PROSITE" id="PS50072"/>
    </source>
</evidence>
<evidence type="ECO:0000313" key="7">
    <source>
        <dbReference type="Proteomes" id="UP000053780"/>
    </source>
</evidence>
<comment type="similarity">
    <text evidence="4">Belongs to the cyclophilin-type PPIase family.</text>
</comment>
<dbReference type="GO" id="GO:0005737">
    <property type="term" value="C:cytoplasm"/>
    <property type="evidence" value="ECO:0007669"/>
    <property type="project" value="TreeGrafter"/>
</dbReference>
<evidence type="ECO:0000256" key="1">
    <source>
        <dbReference type="ARBA" id="ARBA00000971"/>
    </source>
</evidence>